<organism evidence="2 3">
    <name type="scientific">Agrocybe chaxingu</name>
    <dbReference type="NCBI Taxonomy" id="84603"/>
    <lineage>
        <taxon>Eukaryota</taxon>
        <taxon>Fungi</taxon>
        <taxon>Dikarya</taxon>
        <taxon>Basidiomycota</taxon>
        <taxon>Agaricomycotina</taxon>
        <taxon>Agaricomycetes</taxon>
        <taxon>Agaricomycetidae</taxon>
        <taxon>Agaricales</taxon>
        <taxon>Agaricineae</taxon>
        <taxon>Strophariaceae</taxon>
        <taxon>Agrocybe</taxon>
    </lineage>
</organism>
<feature type="compositionally biased region" description="Polar residues" evidence="1">
    <location>
        <begin position="76"/>
        <end position="95"/>
    </location>
</feature>
<protein>
    <submittedName>
        <fullName evidence="2">Uncharacterized protein</fullName>
    </submittedName>
</protein>
<comment type="caution">
    <text evidence="2">The sequence shown here is derived from an EMBL/GenBank/DDBJ whole genome shotgun (WGS) entry which is preliminary data.</text>
</comment>
<feature type="compositionally biased region" description="Basic and acidic residues" evidence="1">
    <location>
        <begin position="379"/>
        <end position="398"/>
    </location>
</feature>
<feature type="compositionally biased region" description="Low complexity" evidence="1">
    <location>
        <begin position="155"/>
        <end position="169"/>
    </location>
</feature>
<evidence type="ECO:0000313" key="2">
    <source>
        <dbReference type="EMBL" id="KAJ3482894.1"/>
    </source>
</evidence>
<dbReference type="EMBL" id="JANKHO010003526">
    <property type="protein sequence ID" value="KAJ3482894.1"/>
    <property type="molecule type" value="Genomic_DNA"/>
</dbReference>
<feature type="compositionally biased region" description="Low complexity" evidence="1">
    <location>
        <begin position="8"/>
        <end position="42"/>
    </location>
</feature>
<dbReference type="AlphaFoldDB" id="A0A9W8JNV8"/>
<feature type="compositionally biased region" description="Basic and acidic residues" evidence="1">
    <location>
        <begin position="285"/>
        <end position="329"/>
    </location>
</feature>
<reference evidence="2" key="1">
    <citation type="submission" date="2022-07" db="EMBL/GenBank/DDBJ databases">
        <title>Genome Sequence of Agrocybe chaxingu.</title>
        <authorList>
            <person name="Buettner E."/>
        </authorList>
    </citation>
    <scope>NUCLEOTIDE SEQUENCE</scope>
    <source>
        <strain evidence="2">MP-N11</strain>
    </source>
</reference>
<feature type="compositionally biased region" description="Pro residues" evidence="1">
    <location>
        <begin position="252"/>
        <end position="268"/>
    </location>
</feature>
<sequence>MVRPPPQRSSRPSADPSADVPRWDSSLGRSSSRSVSGNAARSPPKAMPEVWTPTVTQAEDAAASKQPYSNLGRRGSTASMRSTGSGASIRPSITETIPERVDDVAEDTSSSNDRERERKHDQDKAKKLADKARDKEKRRRSSRPTPVDPSIYDDPPLGSSGPRPSGSSSATMQYATSPPPVQPLSSKASFPDGDERYHPSDRGKPIPYLDPRDQHPPGRDIPYSHREPPYSAPLSRPPPPRSPYGENDRDYPPYPPMNRPPIPKPPFPGDRDYHPPMVHKSSFTYEDRRRTDWERNAAWEGDRWEGDREPSYRDWGYRERDRDRDRGYADARYPGPSPYSARSGYPTPPSSAQRHASHDYLPMNDLWDEADNVPPPPRGYDRYRGHPPDDWSYDRPDNARPLPSRQPSYREDPERRMAPDIGWSSFLIYFSRLISSPHLDVFNRAVSWSCIRPSSSV</sequence>
<feature type="region of interest" description="Disordered" evidence="1">
    <location>
        <begin position="1"/>
        <end position="416"/>
    </location>
</feature>
<name>A0A9W8JNV8_9AGAR</name>
<gene>
    <name evidence="2" type="ORF">NLJ89_g12110</name>
</gene>
<keyword evidence="3" id="KW-1185">Reference proteome</keyword>
<feature type="compositionally biased region" description="Basic and acidic residues" evidence="1">
    <location>
        <begin position="112"/>
        <end position="135"/>
    </location>
</feature>
<evidence type="ECO:0000313" key="3">
    <source>
        <dbReference type="Proteomes" id="UP001148786"/>
    </source>
</evidence>
<feature type="compositionally biased region" description="Basic and acidic residues" evidence="1">
    <location>
        <begin position="193"/>
        <end position="228"/>
    </location>
</feature>
<evidence type="ECO:0000256" key="1">
    <source>
        <dbReference type="SAM" id="MobiDB-lite"/>
    </source>
</evidence>
<dbReference type="Proteomes" id="UP001148786">
    <property type="component" value="Unassembled WGS sequence"/>
</dbReference>
<proteinExistence type="predicted"/>
<accession>A0A9W8JNV8</accession>